<evidence type="ECO:0000313" key="12">
    <source>
        <dbReference type="EMBL" id="KAF1726052.1"/>
    </source>
</evidence>
<dbReference type="Proteomes" id="UP000781710">
    <property type="component" value="Unassembled WGS sequence"/>
</dbReference>
<evidence type="ECO:0000256" key="8">
    <source>
        <dbReference type="ARBA" id="ARBA00023239"/>
    </source>
</evidence>
<evidence type="ECO:0000256" key="6">
    <source>
        <dbReference type="ARBA" id="ARBA00022430"/>
    </source>
</evidence>
<evidence type="ECO:0000256" key="9">
    <source>
        <dbReference type="ARBA" id="ARBA00023304"/>
    </source>
</evidence>
<dbReference type="InterPro" id="IPR004431">
    <property type="entry name" value="3-IsopropMal_deHydase_ssu"/>
</dbReference>
<dbReference type="Gene3D" id="3.20.19.10">
    <property type="entry name" value="Aconitase, domain 4"/>
    <property type="match status" value="1"/>
</dbReference>
<evidence type="ECO:0000256" key="7">
    <source>
        <dbReference type="ARBA" id="ARBA00022605"/>
    </source>
</evidence>
<sequence length="193" mass="21346">MAGFNEVRSQSVVLAQTNIDTDQIIPARFLSTTERAGLGKHAFNDWRWQADGSPNPTFPFNQPENADRRILLAGRNFGCGSSREHAPWALTDLGLRAIVSSEIADIFRNNSLKNGLVPVVLPEATVQALMQRPDDELVVDVAAKELRTPDGSAFSFPLDAFAQTCLLQGVDELGYLLARHTDIERYEATRHAR</sequence>
<evidence type="ECO:0000256" key="3">
    <source>
        <dbReference type="ARBA" id="ARBA00004729"/>
    </source>
</evidence>
<dbReference type="PANTHER" id="PTHR43345">
    <property type="entry name" value="3-ISOPROPYLMALATE DEHYDRATASE SMALL SUBUNIT 2-RELATED-RELATED"/>
    <property type="match status" value="1"/>
</dbReference>
<organism evidence="12 13">
    <name type="scientific">Pseudoxanthomonas japonensis</name>
    <dbReference type="NCBI Taxonomy" id="69284"/>
    <lineage>
        <taxon>Bacteria</taxon>
        <taxon>Pseudomonadati</taxon>
        <taxon>Pseudomonadota</taxon>
        <taxon>Gammaproteobacteria</taxon>
        <taxon>Lysobacterales</taxon>
        <taxon>Lysobacteraceae</taxon>
        <taxon>Pseudoxanthomonas</taxon>
    </lineage>
</organism>
<dbReference type="EMBL" id="PDWW01000006">
    <property type="protein sequence ID" value="KAF1726052.1"/>
    <property type="molecule type" value="Genomic_DNA"/>
</dbReference>
<dbReference type="PANTHER" id="PTHR43345:SF5">
    <property type="entry name" value="3-ISOPROPYLMALATE DEHYDRATASE SMALL SUBUNIT"/>
    <property type="match status" value="1"/>
</dbReference>
<dbReference type="HAMAP" id="MF_01031">
    <property type="entry name" value="LeuD_type1"/>
    <property type="match status" value="1"/>
</dbReference>
<evidence type="ECO:0000256" key="4">
    <source>
        <dbReference type="ARBA" id="ARBA00009845"/>
    </source>
</evidence>
<comment type="pathway">
    <text evidence="3 10">Amino-acid biosynthesis; L-leucine biosynthesis; L-leucine from 3-methyl-2-oxobutanoate: step 2/4.</text>
</comment>
<dbReference type="CDD" id="cd01577">
    <property type="entry name" value="IPMI_Swivel"/>
    <property type="match status" value="1"/>
</dbReference>
<dbReference type="InterPro" id="IPR015928">
    <property type="entry name" value="Aconitase/3IPM_dehydase_swvl"/>
</dbReference>
<dbReference type="NCBIfam" id="NF002458">
    <property type="entry name" value="PRK01641.1"/>
    <property type="match status" value="1"/>
</dbReference>
<evidence type="ECO:0000256" key="10">
    <source>
        <dbReference type="HAMAP-Rule" id="MF_01031"/>
    </source>
</evidence>
<comment type="caution">
    <text evidence="12">The sequence shown here is derived from an EMBL/GenBank/DDBJ whole genome shotgun (WGS) entry which is preliminary data.</text>
</comment>
<keyword evidence="6 10" id="KW-0432">Leucine biosynthesis</keyword>
<name>A0ABQ6ZJ15_9GAMM</name>
<keyword evidence="8 10" id="KW-0456">Lyase</keyword>
<comment type="subunit">
    <text evidence="5 10">Heterodimer of LeuC and LeuD.</text>
</comment>
<dbReference type="InterPro" id="IPR050075">
    <property type="entry name" value="LeuD"/>
</dbReference>
<comment type="catalytic activity">
    <reaction evidence="1 10">
        <text>(2R,3S)-3-isopropylmalate = (2S)-2-isopropylmalate</text>
        <dbReference type="Rhea" id="RHEA:32287"/>
        <dbReference type="ChEBI" id="CHEBI:1178"/>
        <dbReference type="ChEBI" id="CHEBI:35121"/>
        <dbReference type="EC" id="4.2.1.33"/>
    </reaction>
</comment>
<dbReference type="Pfam" id="PF00694">
    <property type="entry name" value="Aconitase_C"/>
    <property type="match status" value="1"/>
</dbReference>
<dbReference type="InterPro" id="IPR000573">
    <property type="entry name" value="AconitaseA/IPMdHydase_ssu_swvl"/>
</dbReference>
<dbReference type="InterPro" id="IPR033940">
    <property type="entry name" value="IPMI_Swivel"/>
</dbReference>
<comment type="similarity">
    <text evidence="4 10">Belongs to the LeuD family. LeuD type 1 subfamily.</text>
</comment>
<evidence type="ECO:0000256" key="2">
    <source>
        <dbReference type="ARBA" id="ARBA00002695"/>
    </source>
</evidence>
<evidence type="ECO:0000259" key="11">
    <source>
        <dbReference type="Pfam" id="PF00694"/>
    </source>
</evidence>
<keyword evidence="7 10" id="KW-0028">Amino-acid biosynthesis</keyword>
<dbReference type="NCBIfam" id="TIGR00171">
    <property type="entry name" value="leuD"/>
    <property type="match status" value="1"/>
</dbReference>
<evidence type="ECO:0000256" key="1">
    <source>
        <dbReference type="ARBA" id="ARBA00000491"/>
    </source>
</evidence>
<dbReference type="RefSeq" id="WP_162337126.1">
    <property type="nucleotide sequence ID" value="NZ_JBHSRQ010000008.1"/>
</dbReference>
<comment type="function">
    <text evidence="2 10">Catalyzes the isomerization between 2-isopropylmalate and 3-isopropylmalate, via the formation of 2-isopropylmaleate.</text>
</comment>
<keyword evidence="9 10" id="KW-0100">Branched-chain amino acid biosynthesis</keyword>
<reference evidence="12 13" key="1">
    <citation type="submission" date="2017-10" db="EMBL/GenBank/DDBJ databases">
        <title>Whole genome sequencing of members of genus Pseudoxanthomonas.</title>
        <authorList>
            <person name="Kumar S."/>
            <person name="Bansal K."/>
            <person name="Kaur A."/>
            <person name="Patil P."/>
            <person name="Sharma S."/>
            <person name="Patil P.B."/>
        </authorList>
    </citation>
    <scope>NUCLEOTIDE SEQUENCE [LARGE SCALE GENOMIC DNA]</scope>
    <source>
        <strain evidence="12 13">DSM 17109</strain>
    </source>
</reference>
<keyword evidence="13" id="KW-1185">Reference proteome</keyword>
<dbReference type="SUPFAM" id="SSF52016">
    <property type="entry name" value="LeuD/IlvD-like"/>
    <property type="match status" value="1"/>
</dbReference>
<evidence type="ECO:0000313" key="13">
    <source>
        <dbReference type="Proteomes" id="UP000781710"/>
    </source>
</evidence>
<gene>
    <name evidence="10 12" type="primary">leuD</name>
    <name evidence="12" type="ORF">CSC78_06665</name>
</gene>
<dbReference type="EC" id="4.2.1.33" evidence="10"/>
<feature type="domain" description="Aconitase A/isopropylmalate dehydratase small subunit swivel" evidence="11">
    <location>
        <begin position="1"/>
        <end position="123"/>
    </location>
</feature>
<proteinExistence type="inferred from homology"/>
<accession>A0ABQ6ZJ15</accession>
<protein>
    <recommendedName>
        <fullName evidence="10">3-isopropylmalate dehydratase small subunit</fullName>
        <ecNumber evidence="10">4.2.1.33</ecNumber>
    </recommendedName>
    <alternativeName>
        <fullName evidence="10">Alpha-IPM isomerase</fullName>
        <shortName evidence="10">IPMI</shortName>
    </alternativeName>
    <alternativeName>
        <fullName evidence="10">Isopropylmalate isomerase</fullName>
    </alternativeName>
</protein>
<evidence type="ECO:0000256" key="5">
    <source>
        <dbReference type="ARBA" id="ARBA00011271"/>
    </source>
</evidence>